<proteinExistence type="predicted"/>
<dbReference type="Pfam" id="PF03235">
    <property type="entry name" value="GmrSD_N"/>
    <property type="match status" value="1"/>
</dbReference>
<evidence type="ECO:0000313" key="4">
    <source>
        <dbReference type="Proteomes" id="UP000029665"/>
    </source>
</evidence>
<sequence length="411" mass="48259">MDKIDSDYEQDQDELLYDDYDDNGEFDLGPRLSAPVAKLYTTAQLHTLIHEGVIDLNPPYQRDVVWPEQKQIKVLDSIWRNYYVPPVVFAVYVDENGDEVRCCVDGKQRLTSIQKFFDGQVHLCHIFPDKHWSTGKSWWYTCASSQKGKRLEVPPKWKQDFSSKTITCVEYLNLSKSLERDIFQRVQLGMPLTAAEKLQAITSPWQEWVFELEARFIQREDGLTRVINVDVGRGRDFQIIAQLVYCCDLYPEHAQPSAKNLEKWLQRTDKPDPQFQKTMKDVLTKFWHIANQPEYNHGFTRITKRVAPAEFVFTGVLLYALRDWTYEDLASAIYNMRNHIRSKYQDIRMRNDIIRDLWSFIEETADSDEVPQRTNKVASSSKKGRKSRARKNADDDDMDMDYRPKKQSKAK</sequence>
<dbReference type="PANTHER" id="PTHR39639">
    <property type="entry name" value="CHROMOSOME 16, WHOLE GENOME SHOTGUN SEQUENCE"/>
    <property type="match status" value="1"/>
</dbReference>
<dbReference type="AlphaFoldDB" id="A0A060ST16"/>
<feature type="region of interest" description="Disordered" evidence="1">
    <location>
        <begin position="367"/>
        <end position="411"/>
    </location>
</feature>
<accession>A0A060ST16</accession>
<dbReference type="InterPro" id="IPR004919">
    <property type="entry name" value="GmrSD_N"/>
</dbReference>
<reference evidence="3" key="1">
    <citation type="submission" date="2014-01" db="EMBL/GenBank/DDBJ databases">
        <title>The genome of the white-rot fungus Pycnoporus cinnabarinus: a basidiomycete model with a versatile arsenal for lignocellulosic biomass breakdown.</title>
        <authorList>
            <person name="Levasseur A."/>
            <person name="Lomascolo A."/>
            <person name="Ruiz-Duenas F.J."/>
            <person name="Uzan E."/>
            <person name="Piumi F."/>
            <person name="Kues U."/>
            <person name="Ram A.F.J."/>
            <person name="Murat C."/>
            <person name="Haon M."/>
            <person name="Benoit I."/>
            <person name="Arfi Y."/>
            <person name="Chevret D."/>
            <person name="Drula E."/>
            <person name="Kwon M.J."/>
            <person name="Gouret P."/>
            <person name="Lesage-Meessen L."/>
            <person name="Lombard V."/>
            <person name="Mariette J."/>
            <person name="Noirot C."/>
            <person name="Park J."/>
            <person name="Patyshakuliyeva A."/>
            <person name="Wieneger R.A.B."/>
            <person name="Wosten H.A.B."/>
            <person name="Martin F."/>
            <person name="Coutinho P.M."/>
            <person name="de Vries R."/>
            <person name="Martinez A.T."/>
            <person name="Klopp C."/>
            <person name="Pontarotti P."/>
            <person name="Henrissat B."/>
            <person name="Record E."/>
        </authorList>
    </citation>
    <scope>NUCLEOTIDE SEQUENCE [LARGE SCALE GENOMIC DNA]</scope>
    <source>
        <strain evidence="3">BRFM137</strain>
    </source>
</reference>
<keyword evidence="4" id="KW-1185">Reference proteome</keyword>
<dbReference type="PANTHER" id="PTHR39639:SF1">
    <property type="entry name" value="DUF262 DOMAIN-CONTAINING PROTEIN"/>
    <property type="match status" value="1"/>
</dbReference>
<feature type="domain" description="GmrSD restriction endonucleases N-terminal" evidence="2">
    <location>
        <begin position="52"/>
        <end position="200"/>
    </location>
</feature>
<evidence type="ECO:0000256" key="1">
    <source>
        <dbReference type="SAM" id="MobiDB-lite"/>
    </source>
</evidence>
<protein>
    <recommendedName>
        <fullName evidence="2">GmrSD restriction endonucleases N-terminal domain-containing protein</fullName>
    </recommendedName>
</protein>
<dbReference type="OrthoDB" id="5419821at2759"/>
<evidence type="ECO:0000313" key="3">
    <source>
        <dbReference type="EMBL" id="CDO77687.1"/>
    </source>
</evidence>
<dbReference type="Proteomes" id="UP000029665">
    <property type="component" value="Unassembled WGS sequence"/>
</dbReference>
<comment type="caution">
    <text evidence="3">The sequence shown here is derived from an EMBL/GenBank/DDBJ whole genome shotgun (WGS) entry which is preliminary data.</text>
</comment>
<dbReference type="HOGENOM" id="CLU_013023_0_2_1"/>
<dbReference type="STRING" id="5643.A0A060ST16"/>
<dbReference type="OMA" id="KRGRDFQ"/>
<evidence type="ECO:0000259" key="2">
    <source>
        <dbReference type="Pfam" id="PF03235"/>
    </source>
</evidence>
<gene>
    <name evidence="3" type="ORF">BN946_scf184969.g38</name>
</gene>
<organism evidence="3 4">
    <name type="scientific">Pycnoporus cinnabarinus</name>
    <name type="common">Cinnabar-red polypore</name>
    <name type="synonym">Trametes cinnabarina</name>
    <dbReference type="NCBI Taxonomy" id="5643"/>
    <lineage>
        <taxon>Eukaryota</taxon>
        <taxon>Fungi</taxon>
        <taxon>Dikarya</taxon>
        <taxon>Basidiomycota</taxon>
        <taxon>Agaricomycotina</taxon>
        <taxon>Agaricomycetes</taxon>
        <taxon>Polyporales</taxon>
        <taxon>Polyporaceae</taxon>
        <taxon>Trametes</taxon>
    </lineage>
</organism>
<dbReference type="EMBL" id="CCBP010000462">
    <property type="protein sequence ID" value="CDO77687.1"/>
    <property type="molecule type" value="Genomic_DNA"/>
</dbReference>
<name>A0A060ST16_PYCCI</name>